<evidence type="ECO:0000259" key="15">
    <source>
        <dbReference type="PROSITE" id="PS50011"/>
    </source>
</evidence>
<dbReference type="GO" id="GO:0005524">
    <property type="term" value="F:ATP binding"/>
    <property type="evidence" value="ECO:0007669"/>
    <property type="project" value="UniProtKB-UniRule"/>
</dbReference>
<evidence type="ECO:0000313" key="18">
    <source>
        <dbReference type="Proteomes" id="UP000019116"/>
    </source>
</evidence>
<evidence type="ECO:0000256" key="3">
    <source>
        <dbReference type="ARBA" id="ARBA00012513"/>
    </source>
</evidence>
<feature type="domain" description="MSP" evidence="16">
    <location>
        <begin position="471"/>
        <end position="589"/>
    </location>
</feature>
<feature type="domain" description="MSP" evidence="16">
    <location>
        <begin position="1974"/>
        <end position="2107"/>
    </location>
</feature>
<evidence type="ECO:0000256" key="14">
    <source>
        <dbReference type="PROSITE-ProRule" id="PRU10141"/>
    </source>
</evidence>
<dbReference type="PANTHER" id="PTHR10809">
    <property type="entry name" value="VESICLE-ASSOCIATED MEMBRANE PROTEIN-ASSOCIATED PROTEIN"/>
    <property type="match status" value="1"/>
</dbReference>
<dbReference type="GO" id="GO:0005789">
    <property type="term" value="C:endoplasmic reticulum membrane"/>
    <property type="evidence" value="ECO:0000318"/>
    <property type="project" value="GO_Central"/>
</dbReference>
<dbReference type="GO" id="GO:0090158">
    <property type="term" value="P:endoplasmic reticulum membrane organization"/>
    <property type="evidence" value="ECO:0000318"/>
    <property type="project" value="GO_Central"/>
</dbReference>
<dbReference type="InterPro" id="IPR017441">
    <property type="entry name" value="Protein_kinase_ATP_BS"/>
</dbReference>
<evidence type="ECO:0000313" key="17">
    <source>
        <dbReference type="EnsemblPlants" id="TraesCS4B02G004000.1"/>
    </source>
</evidence>
<dbReference type="OrthoDB" id="1914767at2759"/>
<evidence type="ECO:0000256" key="2">
    <source>
        <dbReference type="ARBA" id="ARBA00008932"/>
    </source>
</evidence>
<dbReference type="SMART" id="SM00220">
    <property type="entry name" value="S_TKc"/>
    <property type="match status" value="1"/>
</dbReference>
<dbReference type="PROSITE" id="PS50202">
    <property type="entry name" value="MSP"/>
    <property type="match status" value="15"/>
</dbReference>
<feature type="domain" description="MSP" evidence="16">
    <location>
        <begin position="911"/>
        <end position="1030"/>
    </location>
</feature>
<feature type="domain" description="MSP" evidence="16">
    <location>
        <begin position="334"/>
        <end position="457"/>
    </location>
</feature>
<reference evidence="17" key="1">
    <citation type="submission" date="2018-08" db="EMBL/GenBank/DDBJ databases">
        <authorList>
            <person name="Rossello M."/>
        </authorList>
    </citation>
    <scope>NUCLEOTIDE SEQUENCE [LARGE SCALE GENOMIC DNA]</scope>
    <source>
        <strain evidence="17">cv. Chinese Spring</strain>
    </source>
</reference>
<evidence type="ECO:0000256" key="1">
    <source>
        <dbReference type="ARBA" id="ARBA00004211"/>
    </source>
</evidence>
<dbReference type="InterPro" id="IPR000535">
    <property type="entry name" value="MSP_dom"/>
</dbReference>
<dbReference type="Gramene" id="TraesCS4B03G0007500.1">
    <property type="protein sequence ID" value="TraesCS4B03G0007500.1.CDS"/>
    <property type="gene ID" value="TraesCS4B03G0007500"/>
</dbReference>
<evidence type="ECO:0000256" key="13">
    <source>
        <dbReference type="ARBA" id="ARBA00048679"/>
    </source>
</evidence>
<dbReference type="PROSITE" id="PS50011">
    <property type="entry name" value="PROTEIN_KINASE_DOM"/>
    <property type="match status" value="1"/>
</dbReference>
<evidence type="ECO:0000259" key="16">
    <source>
        <dbReference type="PROSITE" id="PS50202"/>
    </source>
</evidence>
<dbReference type="EnsemblPlants" id="TraesCS4B02G004000.1">
    <property type="protein sequence ID" value="TraesCS4B02G004000.1"/>
    <property type="gene ID" value="TraesCS4B02G004000"/>
</dbReference>
<comment type="similarity">
    <text evidence="2">Belongs to the VAMP-associated protein (VAP) (TC 9.B.17) family.</text>
</comment>
<dbReference type="GO" id="GO:0004674">
    <property type="term" value="F:protein serine/threonine kinase activity"/>
    <property type="evidence" value="ECO:0007669"/>
    <property type="project" value="UniProtKB-KW"/>
</dbReference>
<dbReference type="GO" id="GO:0005886">
    <property type="term" value="C:plasma membrane"/>
    <property type="evidence" value="ECO:0000318"/>
    <property type="project" value="GO_Central"/>
</dbReference>
<dbReference type="Gene3D" id="3.30.200.20">
    <property type="entry name" value="Phosphorylase Kinase, domain 1"/>
    <property type="match status" value="1"/>
</dbReference>
<keyword evidence="10" id="KW-1133">Transmembrane helix</keyword>
<dbReference type="Gramene" id="TraesCAD_scaffold_006232_01G000200.1">
    <property type="protein sequence ID" value="TraesCAD_scaffold_006232_01G000200.1"/>
    <property type="gene ID" value="TraesCAD_scaffold_006232_01G000200"/>
</dbReference>
<dbReference type="SMR" id="A0A3B6IIV2"/>
<organism evidence="17">
    <name type="scientific">Triticum aestivum</name>
    <name type="common">Wheat</name>
    <dbReference type="NCBI Taxonomy" id="4565"/>
    <lineage>
        <taxon>Eukaryota</taxon>
        <taxon>Viridiplantae</taxon>
        <taxon>Streptophyta</taxon>
        <taxon>Embryophyta</taxon>
        <taxon>Tracheophyta</taxon>
        <taxon>Spermatophyta</taxon>
        <taxon>Magnoliopsida</taxon>
        <taxon>Liliopsida</taxon>
        <taxon>Poales</taxon>
        <taxon>Poaceae</taxon>
        <taxon>BOP clade</taxon>
        <taxon>Pooideae</taxon>
        <taxon>Triticodae</taxon>
        <taxon>Triticeae</taxon>
        <taxon>Triticinae</taxon>
        <taxon>Triticum</taxon>
    </lineage>
</organism>
<evidence type="ECO:0000256" key="6">
    <source>
        <dbReference type="ARBA" id="ARBA00022692"/>
    </source>
</evidence>
<dbReference type="InterPro" id="IPR013783">
    <property type="entry name" value="Ig-like_fold"/>
</dbReference>
<dbReference type="InterPro" id="IPR000719">
    <property type="entry name" value="Prot_kinase_dom"/>
</dbReference>
<comment type="catalytic activity">
    <reaction evidence="12">
        <text>L-threonyl-[protein] + ATP = O-phospho-L-threonyl-[protein] + ADP + H(+)</text>
        <dbReference type="Rhea" id="RHEA:46608"/>
        <dbReference type="Rhea" id="RHEA-COMP:11060"/>
        <dbReference type="Rhea" id="RHEA-COMP:11605"/>
        <dbReference type="ChEBI" id="CHEBI:15378"/>
        <dbReference type="ChEBI" id="CHEBI:30013"/>
        <dbReference type="ChEBI" id="CHEBI:30616"/>
        <dbReference type="ChEBI" id="CHEBI:61977"/>
        <dbReference type="ChEBI" id="CHEBI:456216"/>
        <dbReference type="EC" id="2.7.11.1"/>
    </reaction>
</comment>
<keyword evidence="6" id="KW-0812">Transmembrane</keyword>
<feature type="domain" description="MSP" evidence="16">
    <location>
        <begin position="595"/>
        <end position="726"/>
    </location>
</feature>
<feature type="domain" description="MSP" evidence="16">
    <location>
        <begin position="1848"/>
        <end position="1962"/>
    </location>
</feature>
<dbReference type="PROSITE" id="PS00108">
    <property type="entry name" value="PROTEIN_KINASE_ST"/>
    <property type="match status" value="1"/>
</dbReference>
<dbReference type="SUPFAM" id="SSF56112">
    <property type="entry name" value="Protein kinase-like (PK-like)"/>
    <property type="match status" value="1"/>
</dbReference>
<dbReference type="Proteomes" id="UP000019116">
    <property type="component" value="Chromosome 4B"/>
</dbReference>
<feature type="domain" description="MSP" evidence="16">
    <location>
        <begin position="1472"/>
        <end position="1590"/>
    </location>
</feature>
<dbReference type="PANTHER" id="PTHR10809:SF6">
    <property type="entry name" value="AT11025P-RELATED"/>
    <property type="match status" value="1"/>
</dbReference>
<keyword evidence="5" id="KW-0808">Transferase</keyword>
<feature type="domain" description="MSP" evidence="16">
    <location>
        <begin position="1164"/>
        <end position="1279"/>
    </location>
</feature>
<evidence type="ECO:0000256" key="9">
    <source>
        <dbReference type="ARBA" id="ARBA00022840"/>
    </source>
</evidence>
<proteinExistence type="inferred from homology"/>
<dbReference type="RefSeq" id="XP_044372134.1">
    <property type="nucleotide sequence ID" value="XM_044516199.1"/>
</dbReference>
<evidence type="ECO:0000256" key="12">
    <source>
        <dbReference type="ARBA" id="ARBA00047899"/>
    </source>
</evidence>
<keyword evidence="8" id="KW-0418">Kinase</keyword>
<dbReference type="GO" id="GO:0043495">
    <property type="term" value="F:protein-membrane adaptor activity"/>
    <property type="evidence" value="ECO:0000318"/>
    <property type="project" value="GO_Central"/>
</dbReference>
<keyword evidence="9 14" id="KW-0067">ATP-binding</keyword>
<dbReference type="InterPro" id="IPR016763">
    <property type="entry name" value="VAP"/>
</dbReference>
<dbReference type="GO" id="GO:0061817">
    <property type="term" value="P:endoplasmic reticulum-plasma membrane tethering"/>
    <property type="evidence" value="ECO:0000318"/>
    <property type="project" value="GO_Central"/>
</dbReference>
<keyword evidence="11" id="KW-0472">Membrane</keyword>
<evidence type="ECO:0000256" key="5">
    <source>
        <dbReference type="ARBA" id="ARBA00022679"/>
    </source>
</evidence>
<dbReference type="PROSITE" id="PS00107">
    <property type="entry name" value="PROTEIN_KINASE_ATP"/>
    <property type="match status" value="1"/>
</dbReference>
<keyword evidence="18" id="KW-1185">Reference proteome</keyword>
<comment type="subcellular location">
    <subcellularLocation>
        <location evidence="1">Membrane</location>
        <topology evidence="1">Single-pass type IV membrane protein</topology>
    </subcellularLocation>
</comment>
<feature type="domain" description="MSP" evidence="16">
    <location>
        <begin position="1597"/>
        <end position="1709"/>
    </location>
</feature>
<feature type="binding site" evidence="14">
    <location>
        <position position="64"/>
    </location>
    <ligand>
        <name>ATP</name>
        <dbReference type="ChEBI" id="CHEBI:30616"/>
    </ligand>
</feature>
<feature type="domain" description="MSP" evidence="16">
    <location>
        <begin position="2228"/>
        <end position="2365"/>
    </location>
</feature>
<dbReference type="InterPro" id="IPR008271">
    <property type="entry name" value="Ser/Thr_kinase_AS"/>
</dbReference>
<dbReference type="InterPro" id="IPR011009">
    <property type="entry name" value="Kinase-like_dom_sf"/>
</dbReference>
<dbReference type="Gene3D" id="2.60.40.10">
    <property type="entry name" value="Immunoglobulins"/>
    <property type="match status" value="15"/>
</dbReference>
<protein>
    <recommendedName>
        <fullName evidence="3">non-specific serine/threonine protein kinase</fullName>
        <ecNumber evidence="3">2.7.11.1</ecNumber>
    </recommendedName>
</protein>
<dbReference type="EC" id="2.7.11.1" evidence="3"/>
<evidence type="ECO:0000256" key="10">
    <source>
        <dbReference type="ARBA" id="ARBA00022989"/>
    </source>
</evidence>
<dbReference type="GeneID" id="123094136"/>
<feature type="domain" description="MSP" evidence="16">
    <location>
        <begin position="1287"/>
        <end position="1407"/>
    </location>
</feature>
<keyword evidence="7 14" id="KW-0547">Nucleotide-binding</keyword>
<feature type="domain" description="MSP" evidence="16">
    <location>
        <begin position="1722"/>
        <end position="1843"/>
    </location>
</feature>
<feature type="domain" description="MSP" evidence="16">
    <location>
        <begin position="749"/>
        <end position="871"/>
    </location>
</feature>
<dbReference type="STRING" id="4565.A0A3B6IIV2"/>
<feature type="domain" description="MSP" evidence="16">
    <location>
        <begin position="1037"/>
        <end position="1150"/>
    </location>
</feature>
<dbReference type="SUPFAM" id="SSF49354">
    <property type="entry name" value="PapD-like"/>
    <property type="match status" value="15"/>
</dbReference>
<gene>
    <name evidence="17" type="primary">LOC123094136</name>
</gene>
<dbReference type="Gene3D" id="1.10.510.10">
    <property type="entry name" value="Transferase(Phosphotransferase) domain 1"/>
    <property type="match status" value="1"/>
</dbReference>
<dbReference type="Gramene" id="TraesCS4B02G004000.1">
    <property type="protein sequence ID" value="TraesCS4B02G004000.1"/>
    <property type="gene ID" value="TraesCS4B02G004000"/>
</dbReference>
<dbReference type="FunFam" id="1.10.510.10:FF:001023">
    <property type="entry name" value="Os07g0541700 protein"/>
    <property type="match status" value="1"/>
</dbReference>
<evidence type="ECO:0000256" key="8">
    <source>
        <dbReference type="ARBA" id="ARBA00022777"/>
    </source>
</evidence>
<sequence>MEEGHMEHNLLESILDGSMQPEHLPFDLLQKITDNFSKVRRIGDGGFAVVYKGVLQNEKEVAVKRINSSKTIDETLFCREVTNLLGVNHENVVRFLGYCFNTVREHQKYEGEDIYPDKREMLLCFEYVDNGSLDNYITDELRGLEWNDRYNIIKGICNGLEYLQVKRKIVHMDLKPANVLLDNDMTAKITDFGLSRKIENLQTKCTNHFFTRGYCAPEYILGKKITIKCDVYSLGVIILELLTGHRNIRNNKDNVLRRWRHRQNKSGQATPFRYQQVAKLIDIGLLCTEIDPCKRPSISEIIHDINELERTDMQISNANEPTNEQICPYEEDDMLGIEPLELCFPFKLNKETSCPLQLSNQTNAYFAFYIRTTSPNGTPSYSIEPTKGIVSPESMHIVNITLQPLYKASEYKQQTSDFVVWSTKVNGSLISEAITEDMFSEQEGKVVDEVNVTVVLAEAKSKINPSASNELIQFDPPELHFPLVPDKMVLSSVKIVNDTDFNVGFHLFYVNITAKYNANPSIAILPPRSSQRLMVTREESEETLKHRQSIEQVFVWSGIVTKDDIQIGPTFPKVEDSKELPMVLTEITQCTSNELIQLDPPELSFPFLPNRLLISSVEIVNITDFNVGFTVCTSEDIAWMYTVDPNVGIVPPRSTQRVVIKRVLTEKDLLDVYFQKGGRPPGLIDGMSYGQGKFFVHNMIVDEGVEAEYLMNYKPSTNIELPVVFKKGENYAYPPVTNSPYHDLCKVQLIRFNPPRLSFPFLPNKTLLSSVNMVNNTDYSVGFHSCAWNAKARYYTEPRYGILPPRSTQKLVVKRVPTENDPQGMKCKDNYILWNAIVTEHVEANDLISCIPWSKGGTDLPIEDIYDDAVEQDKGTWWPGFMLFPRFGMKFEHRQLPIVLRKISPSMGNEVIEVEPPELCFPFLPNGTRKTSINIVNISNYLVGFNTFENKANVARYNTEPPCGIVPPNSTLELVVTRVAKEDAEALEDMMHCRDKYFLWSSFVTRDVDAIDLNRCTSERESKELPIFFAKESSSELIRLDPPELYLPSLSNRSVLSSVNIVNVTDHSISFSICTTKSNSASYCTDLLKGILSPKSTQVLMVTRVAMKKKPRDRKLEDKCLLYSRIVPEGVQGGGISDHIVERETKVLPIVLTKTKRLGTTEELIRFDPPELSFPFLPNKTVVSSVTIINNTNLNIGFCVRDSHENAGMYKVDPDPRILPPRSSHRILVKRVPTEEHIQCQGMLFVWNMIVVEGVEAENLVNYLGVGNTKKLPILLTKTIQCTSNELIQFDPPQLCFPFMPNKTLLSSVNIVNITYHSIVFCNYVWNAEARYYTEPRYGILPPQSTQKLVVKRVPMYNEPQDIKCNDKYILWNAIVTKGVEASDLNFAMNGEQGTTLPNHDLYDQTVEQAKGTLWSGTNLLFYGCVARQKENVELPIVLTQAQPICATGGSSWWPYSLSFATGRHQNHQSELVKIEPPILCFPFLPSEDQRSSIKIVNITDHFVGFNMFEKKTNVALYNTNPLCGILPPRSTQELVVTRVAKEVESLKDKMHSKDKYFFWSSFVTQDVDAFHLKGCTSENESKDLPIVFTETSSNDLIKFDPAELYLPMFSNKSVLSSVSIINVTDHYISYNTCANSNSARYYTDPSEGILKPRSTELLMVIRVPEEKEQEDTNSKDKYLAWCSVVNEGLEDSDVVNNIFATKITELPIVPTEISPTTYGELIEFHPVVLRFTILPNRKSSSSVDIVNTTESYIGFSTYSWYKNVAWYHTEPSRGILPPKSTKRLMVTREEKEGALEDIMFNDKYFVRTSIVPEGVKGSDLGEYMVKQESKELPIVLNKISLPISDQLIQIDPPQLCFPFLPNKTLMTFVCIQNITDGYVGFDTYNIQTGKVDYYVMPPSAILPPRSTQKLVVIWVPKEKELEDMPYNDKFFVRDRIVTESVEASDIIDYLYDDEGIELPMILNKISPPTPKELIQFHPPKLYFPLLPKAEVMSSVSVVNITDCYVAVKAYTINTDKVQYQMIPDTEILPPQSTKKLLVLRQRAESEVADMQCDDMFCVWNCVVTEGVESDDITDYLYDDECTKLPIVLNKASSPCTSEDLIRFDPPELRFPFVPNKTIVSSVDMVNNTDYSVAFFNHTNDENVAWYYAKPQSGIIPPKSTQRLVVKRVVKKEQGDMQMEDKLFLGSVIVTVGVEAVDLTDLELEEDPSMVLPIVIEKTRLLCSSEELIQFNPPQLRFLFQPNNMQPLSCFIEIVNVTDYCVGFNAWLHKCNSARYSLYPCRGILTPRSRLKIKVTRFICKNESEDLQCKDVVGVWNGIVTKGVEASDFTCYKAPKQSRQLSVVLTRPGEISSSKAWLGRFIGKA</sequence>
<dbReference type="InterPro" id="IPR008962">
    <property type="entry name" value="PapD-like_sf"/>
</dbReference>
<feature type="domain" description="Protein kinase" evidence="15">
    <location>
        <begin position="36"/>
        <end position="306"/>
    </location>
</feature>
<keyword evidence="4" id="KW-0723">Serine/threonine-protein kinase</keyword>
<evidence type="ECO:0000256" key="7">
    <source>
        <dbReference type="ARBA" id="ARBA00022741"/>
    </source>
</evidence>
<comment type="catalytic activity">
    <reaction evidence="13">
        <text>L-seryl-[protein] + ATP = O-phospho-L-seryl-[protein] + ADP + H(+)</text>
        <dbReference type="Rhea" id="RHEA:17989"/>
        <dbReference type="Rhea" id="RHEA-COMP:9863"/>
        <dbReference type="Rhea" id="RHEA-COMP:11604"/>
        <dbReference type="ChEBI" id="CHEBI:15378"/>
        <dbReference type="ChEBI" id="CHEBI:29999"/>
        <dbReference type="ChEBI" id="CHEBI:30616"/>
        <dbReference type="ChEBI" id="CHEBI:83421"/>
        <dbReference type="ChEBI" id="CHEBI:456216"/>
        <dbReference type="EC" id="2.7.11.1"/>
    </reaction>
</comment>
<evidence type="ECO:0000256" key="11">
    <source>
        <dbReference type="ARBA" id="ARBA00023136"/>
    </source>
</evidence>
<dbReference type="Gramene" id="TraesKAR4B01G0001570.1">
    <property type="protein sequence ID" value="cds.TraesKAR4B01G0001570.1"/>
    <property type="gene ID" value="TraesKAR4B01G0001570"/>
</dbReference>
<dbReference type="Pfam" id="PF00635">
    <property type="entry name" value="Motile_Sperm"/>
    <property type="match status" value="5"/>
</dbReference>
<name>A0A3B6IIV2_WHEAT</name>
<reference evidence="17" key="2">
    <citation type="submission" date="2018-10" db="UniProtKB">
        <authorList>
            <consortium name="EnsemblPlants"/>
        </authorList>
    </citation>
    <scope>IDENTIFICATION</scope>
</reference>
<dbReference type="Pfam" id="PF00069">
    <property type="entry name" value="Pkinase"/>
    <property type="match status" value="1"/>
</dbReference>
<accession>A0A3B6IIV2</accession>
<evidence type="ECO:0000256" key="4">
    <source>
        <dbReference type="ARBA" id="ARBA00022527"/>
    </source>
</evidence>
<feature type="domain" description="MSP" evidence="16">
    <location>
        <begin position="2101"/>
        <end position="2221"/>
    </location>
</feature>
<dbReference type="KEGG" id="taes:123094136"/>